<dbReference type="Proteomes" id="UP000025227">
    <property type="component" value="Unplaced"/>
</dbReference>
<evidence type="ECO:0000256" key="6">
    <source>
        <dbReference type="ARBA" id="ARBA00023145"/>
    </source>
</evidence>
<feature type="domain" description="Peptidase C1A papain C-terminal" evidence="10">
    <location>
        <begin position="102"/>
        <end position="353"/>
    </location>
</feature>
<dbReference type="InterPro" id="IPR025661">
    <property type="entry name" value="Pept_asp_AS"/>
</dbReference>
<accession>A0A7I4XTL2</accession>
<comment type="function">
    <text evidence="9">Expression of the protease correlates with blood-feeding and suggests a role for the protease in blood digestion.</text>
</comment>
<keyword evidence="2" id="KW-0645">Protease</keyword>
<protein>
    <submittedName>
        <fullName evidence="12">Pept_C1 domain-containing protein</fullName>
    </submittedName>
</protein>
<dbReference type="AlphaFoldDB" id="A0A7I4XTL2"/>
<dbReference type="InterPro" id="IPR013128">
    <property type="entry name" value="Peptidase_C1A"/>
</dbReference>
<dbReference type="PROSITE" id="PS00640">
    <property type="entry name" value="THIOL_PROTEASE_ASN"/>
    <property type="match status" value="1"/>
</dbReference>
<dbReference type="OrthoDB" id="10058785at2759"/>
<name>A0A7I4XTL2_HAECO</name>
<keyword evidence="8" id="KW-0325">Glycoprotein</keyword>
<dbReference type="OMA" id="KCETTAN"/>
<dbReference type="PRINTS" id="PR00705">
    <property type="entry name" value="PAPAIN"/>
</dbReference>
<dbReference type="SMART" id="SM00645">
    <property type="entry name" value="Pept_C1"/>
    <property type="match status" value="1"/>
</dbReference>
<sequence length="356" mass="40880">MKFIATDCIWLDFSKCETTANLFMVNKKQFLAQPIPTEAQKLTGKSLVEYVNQRQPFFKAEYSPNAKQRMKSLMKMEYLGEHRNRERDEFVLMKEPIFNGTIPESFDSREVWKNCPSIDYIRDQSNCGSCWAVSAASTMSDRICVQSGGKVKKILSDTDIVSCCGNACGDGCEGGYHTEAWAYVKRYGVCSGGRFEEPGVCKPYAFHPCGFHKDQKYYGMCPKRLFATPACKKYCQYGYGKRYKRDKVYVKWTYSILNQEDAIQEMLMRKGPVQAIFIVYEDFSYYKNGIYVHTAGQEAGAHAVKLVGWGVENGTKYWTVANSWNTDWGEDGYFRIIRGVNHCRFEEFMVTGDFLL</sequence>
<keyword evidence="11" id="KW-1185">Reference proteome</keyword>
<keyword evidence="4" id="KW-0378">Hydrolase</keyword>
<proteinExistence type="inferred from homology"/>
<dbReference type="Gene3D" id="3.90.70.10">
    <property type="entry name" value="Cysteine proteinases"/>
    <property type="match status" value="1"/>
</dbReference>
<evidence type="ECO:0000256" key="5">
    <source>
        <dbReference type="ARBA" id="ARBA00022807"/>
    </source>
</evidence>
<dbReference type="InterPro" id="IPR038765">
    <property type="entry name" value="Papain-like_cys_pep_sf"/>
</dbReference>
<evidence type="ECO:0000256" key="7">
    <source>
        <dbReference type="ARBA" id="ARBA00023157"/>
    </source>
</evidence>
<dbReference type="SUPFAM" id="SSF54001">
    <property type="entry name" value="Cysteine proteinases"/>
    <property type="match status" value="1"/>
</dbReference>
<dbReference type="InterPro" id="IPR025660">
    <property type="entry name" value="Pept_his_AS"/>
</dbReference>
<reference evidence="12" key="1">
    <citation type="submission" date="2020-12" db="UniProtKB">
        <authorList>
            <consortium name="WormBaseParasite"/>
        </authorList>
    </citation>
    <scope>IDENTIFICATION</scope>
    <source>
        <strain evidence="12">MHco3</strain>
    </source>
</reference>
<evidence type="ECO:0000256" key="2">
    <source>
        <dbReference type="ARBA" id="ARBA00022670"/>
    </source>
</evidence>
<keyword evidence="5" id="KW-0788">Thiol protease</keyword>
<dbReference type="CDD" id="cd02620">
    <property type="entry name" value="Peptidase_C1A_CathepsinB"/>
    <property type="match status" value="1"/>
</dbReference>
<dbReference type="PANTHER" id="PTHR12411">
    <property type="entry name" value="CYSTEINE PROTEASE FAMILY C1-RELATED"/>
    <property type="match status" value="1"/>
</dbReference>
<keyword evidence="3" id="KW-0732">Signal</keyword>
<dbReference type="InterPro" id="IPR000668">
    <property type="entry name" value="Peptidase_C1A_C"/>
</dbReference>
<evidence type="ECO:0000259" key="10">
    <source>
        <dbReference type="SMART" id="SM00645"/>
    </source>
</evidence>
<keyword evidence="6" id="KW-0865">Zymogen</keyword>
<evidence type="ECO:0000256" key="8">
    <source>
        <dbReference type="ARBA" id="ARBA00023180"/>
    </source>
</evidence>
<evidence type="ECO:0000313" key="12">
    <source>
        <dbReference type="WBParaSite" id="HCON_00005840-00001"/>
    </source>
</evidence>
<keyword evidence="7" id="KW-1015">Disulfide bond</keyword>
<evidence type="ECO:0000313" key="11">
    <source>
        <dbReference type="Proteomes" id="UP000025227"/>
    </source>
</evidence>
<evidence type="ECO:0000256" key="4">
    <source>
        <dbReference type="ARBA" id="ARBA00022801"/>
    </source>
</evidence>
<dbReference type="InterPro" id="IPR000169">
    <property type="entry name" value="Pept_cys_AS"/>
</dbReference>
<evidence type="ECO:0000256" key="1">
    <source>
        <dbReference type="ARBA" id="ARBA00008455"/>
    </source>
</evidence>
<dbReference type="WBParaSite" id="HCON_00005840-00001">
    <property type="protein sequence ID" value="HCON_00005840-00001"/>
    <property type="gene ID" value="HCON_00005840"/>
</dbReference>
<dbReference type="FunFam" id="3.90.70.10:FF:000031">
    <property type="entry name" value="Cathepsin B"/>
    <property type="match status" value="1"/>
</dbReference>
<dbReference type="PROSITE" id="PS00639">
    <property type="entry name" value="THIOL_PROTEASE_HIS"/>
    <property type="match status" value="1"/>
</dbReference>
<dbReference type="Pfam" id="PF00112">
    <property type="entry name" value="Peptidase_C1"/>
    <property type="match status" value="1"/>
</dbReference>
<dbReference type="GO" id="GO:0008234">
    <property type="term" value="F:cysteine-type peptidase activity"/>
    <property type="evidence" value="ECO:0007669"/>
    <property type="project" value="UniProtKB-KW"/>
</dbReference>
<organism evidence="11 12">
    <name type="scientific">Haemonchus contortus</name>
    <name type="common">Barber pole worm</name>
    <dbReference type="NCBI Taxonomy" id="6289"/>
    <lineage>
        <taxon>Eukaryota</taxon>
        <taxon>Metazoa</taxon>
        <taxon>Ecdysozoa</taxon>
        <taxon>Nematoda</taxon>
        <taxon>Chromadorea</taxon>
        <taxon>Rhabditida</taxon>
        <taxon>Rhabditina</taxon>
        <taxon>Rhabditomorpha</taxon>
        <taxon>Strongyloidea</taxon>
        <taxon>Trichostrongylidae</taxon>
        <taxon>Haemonchus</taxon>
    </lineage>
</organism>
<dbReference type="GO" id="GO:0006508">
    <property type="term" value="P:proteolysis"/>
    <property type="evidence" value="ECO:0007669"/>
    <property type="project" value="UniProtKB-KW"/>
</dbReference>
<dbReference type="PROSITE" id="PS00139">
    <property type="entry name" value="THIOL_PROTEASE_CYS"/>
    <property type="match status" value="1"/>
</dbReference>
<evidence type="ECO:0000256" key="3">
    <source>
        <dbReference type="ARBA" id="ARBA00022729"/>
    </source>
</evidence>
<comment type="similarity">
    <text evidence="1">Belongs to the peptidase C1 family.</text>
</comment>
<evidence type="ECO:0000256" key="9">
    <source>
        <dbReference type="ARBA" id="ARBA00057399"/>
    </source>
</evidence>